<dbReference type="Proteomes" id="UP000433945">
    <property type="component" value="Unassembled WGS sequence"/>
</dbReference>
<sequence length="152" mass="17580">MKTARHISAILNAAYILAVFLFVFDALQIVEIKSQPLKYYTYYSFLLLSPLLFTINYFIYKSKKKRLKTLFTPFIAILLILYISPLKIIFYASAWETIETISEKNSKAKTVELQQQDIGALGYNTRTVEVTYLSPLFMITKTTNKNTKPKVL</sequence>
<protein>
    <submittedName>
        <fullName evidence="2">Uncharacterized protein</fullName>
    </submittedName>
</protein>
<dbReference type="RefSeq" id="WP_157482705.1">
    <property type="nucleotide sequence ID" value="NZ_WOWP01000024.1"/>
</dbReference>
<organism evidence="2 3">
    <name type="scientific">Flavobacterium rakeshii</name>
    <dbReference type="NCBI Taxonomy" id="1038845"/>
    <lineage>
        <taxon>Bacteria</taxon>
        <taxon>Pseudomonadati</taxon>
        <taxon>Bacteroidota</taxon>
        <taxon>Flavobacteriia</taxon>
        <taxon>Flavobacteriales</taxon>
        <taxon>Flavobacteriaceae</taxon>
        <taxon>Flavobacterium</taxon>
    </lineage>
</organism>
<keyword evidence="1" id="KW-0812">Transmembrane</keyword>
<evidence type="ECO:0000313" key="3">
    <source>
        <dbReference type="Proteomes" id="UP000433945"/>
    </source>
</evidence>
<proteinExistence type="predicted"/>
<comment type="caution">
    <text evidence="2">The sequence shown here is derived from an EMBL/GenBank/DDBJ whole genome shotgun (WGS) entry which is preliminary data.</text>
</comment>
<name>A0A6N8HDP8_9FLAO</name>
<accession>A0A6N8HDP8</accession>
<feature type="transmembrane region" description="Helical" evidence="1">
    <location>
        <begin position="71"/>
        <end position="95"/>
    </location>
</feature>
<gene>
    <name evidence="2" type="ORF">GN157_07720</name>
</gene>
<feature type="transmembrane region" description="Helical" evidence="1">
    <location>
        <begin position="7"/>
        <end position="27"/>
    </location>
</feature>
<keyword evidence="3" id="KW-1185">Reference proteome</keyword>
<dbReference type="AlphaFoldDB" id="A0A6N8HDP8"/>
<feature type="transmembrane region" description="Helical" evidence="1">
    <location>
        <begin position="39"/>
        <end position="59"/>
    </location>
</feature>
<dbReference type="OrthoDB" id="1439313at2"/>
<keyword evidence="1" id="KW-0472">Membrane</keyword>
<dbReference type="EMBL" id="WOWP01000024">
    <property type="protein sequence ID" value="MUV03596.1"/>
    <property type="molecule type" value="Genomic_DNA"/>
</dbReference>
<evidence type="ECO:0000313" key="2">
    <source>
        <dbReference type="EMBL" id="MUV03596.1"/>
    </source>
</evidence>
<keyword evidence="1" id="KW-1133">Transmembrane helix</keyword>
<evidence type="ECO:0000256" key="1">
    <source>
        <dbReference type="SAM" id="Phobius"/>
    </source>
</evidence>
<reference evidence="2 3" key="1">
    <citation type="submission" date="2019-12" db="EMBL/GenBank/DDBJ databases">
        <authorList>
            <person name="Sun J.-Q."/>
        </authorList>
    </citation>
    <scope>NUCLEOTIDE SEQUENCE [LARGE SCALE GENOMIC DNA]</scope>
    <source>
        <strain evidence="2 3">JCM 17928</strain>
    </source>
</reference>